<keyword evidence="3" id="KW-0812">Transmembrane</keyword>
<evidence type="ECO:0000313" key="5">
    <source>
        <dbReference type="EMBL" id="AGK80396.1"/>
    </source>
</evidence>
<proteinExistence type="predicted"/>
<protein>
    <submittedName>
        <fullName evidence="5">Gp43</fullName>
    </submittedName>
</protein>
<dbReference type="KEGG" id="sfi:SFUL_5508"/>
<dbReference type="EMBL" id="CP005080">
    <property type="protein sequence ID" value="AGK80396.1"/>
    <property type="molecule type" value="Genomic_DNA"/>
</dbReference>
<evidence type="ECO:0000259" key="4">
    <source>
        <dbReference type="Pfam" id="PF10145"/>
    </source>
</evidence>
<keyword evidence="3" id="KW-0472">Membrane</keyword>
<dbReference type="RefSeq" id="WP_015611699.1">
    <property type="nucleotide sequence ID" value="NC_021177.1"/>
</dbReference>
<accession>N0CW91</accession>
<dbReference type="OrthoDB" id="3765294at2"/>
<feature type="transmembrane region" description="Helical" evidence="3">
    <location>
        <begin position="522"/>
        <end position="553"/>
    </location>
</feature>
<dbReference type="Pfam" id="PF10145">
    <property type="entry name" value="PhageMin_Tail"/>
    <property type="match status" value="1"/>
</dbReference>
<dbReference type="Proteomes" id="UP000013304">
    <property type="component" value="Chromosome"/>
</dbReference>
<dbReference type="eggNOG" id="COG5283">
    <property type="taxonomic scope" value="Bacteria"/>
</dbReference>
<keyword evidence="1" id="KW-1188">Viral release from host cell</keyword>
<organism evidence="5 6">
    <name type="scientific">Streptomyces microflavus DSM 40593</name>
    <dbReference type="NCBI Taxonomy" id="1303692"/>
    <lineage>
        <taxon>Bacteria</taxon>
        <taxon>Bacillati</taxon>
        <taxon>Actinomycetota</taxon>
        <taxon>Actinomycetes</taxon>
        <taxon>Kitasatosporales</taxon>
        <taxon>Streptomycetaceae</taxon>
        <taxon>Streptomyces</taxon>
    </lineage>
</organism>
<name>N0CW91_STRMI</name>
<dbReference type="InterPro" id="IPR010090">
    <property type="entry name" value="Phage_tape_meas"/>
</dbReference>
<reference evidence="5 6" key="1">
    <citation type="submission" date="2013-04" db="EMBL/GenBank/DDBJ databases">
        <title>Complete genome sequence of Streptomyces fulvissimus.</title>
        <authorList>
            <person name="Myronovskyi M."/>
            <person name="Tokovenko B."/>
            <person name="Manderscheid N."/>
            <person name="Petzke L."/>
            <person name="Luzhetskyy A."/>
        </authorList>
    </citation>
    <scope>NUCLEOTIDE SEQUENCE [LARGE SCALE GENOMIC DNA]</scope>
    <source>
        <strain evidence="5 6">DSM 40593</strain>
    </source>
</reference>
<feature type="region of interest" description="Disordered" evidence="2">
    <location>
        <begin position="29"/>
        <end position="48"/>
    </location>
</feature>
<evidence type="ECO:0000313" key="6">
    <source>
        <dbReference type="Proteomes" id="UP000013304"/>
    </source>
</evidence>
<evidence type="ECO:0000256" key="2">
    <source>
        <dbReference type="SAM" id="MobiDB-lite"/>
    </source>
</evidence>
<dbReference type="PATRIC" id="fig|1303692.3.peg.5534"/>
<dbReference type="eggNOG" id="COG5280">
    <property type="taxonomic scope" value="Bacteria"/>
</dbReference>
<dbReference type="HOGENOM" id="CLU_010430_0_0_11"/>
<dbReference type="PANTHER" id="PTHR37813">
    <property type="entry name" value="FELS-2 PROPHAGE PROTEIN"/>
    <property type="match status" value="1"/>
</dbReference>
<keyword evidence="3" id="KW-1133">Transmembrane helix</keyword>
<dbReference type="AlphaFoldDB" id="N0CW91"/>
<feature type="transmembrane region" description="Helical" evidence="3">
    <location>
        <begin position="565"/>
        <end position="590"/>
    </location>
</feature>
<gene>
    <name evidence="5" type="ORF">SFUL_5508</name>
</gene>
<sequence length="1064" mass="109767">MALTVGELTGFITIDGTQVRPALRRVEGHLQSSGTRMTRDSEEAGQAAGQALGEGLVRAADGSIRDSRGRFVAAGRRVGQAAGDALGDGLRRGADDGADGAVQAAEGGFSRIKMAAAAAGVAAGAVLMQGIAQYLEQSQITGRLGAQLGATPAVAQKYGRIAGKMYADAVTADFQSAADAISVTMRAGLLPTGATDAQIQGISTKVSDLASTFELDLGQSANAVGQIMKTGLAPNAKTALDVISKGMTQMGPRADDIMDTFNEYSVIFQRLGFDAQTATGLMSQGLKAGARDTDVIADAFKEFTIEGVAGSEKIVNGLKAIGLNSGDMIKMISAGGPQATKALQMTLDKLRGMDDEVKRDAASAELFGTKSEDMQKALLALDPSKAVGALGTFKGASDKVGDSLRDNAGVRLEQFKRGMQQGVVNLIGGRVVPALMTLGQWMQRNSGKLKVVAAVVAGVLVPALILMGITATVRAGQVVAGWVMSGVASLRSAGTQIASAGRVVGAWLLMGGRALLSAGQVVAGWLMTGVSAAGAATAQVAAGARVVGAWLLMGVQALLQGARMAAAWVLAMGPIGWVIAALVALGVFIWKNWDKIKKWTSQAWDWIWGKLKSVGSAILQFFIKWSIVGIFLRHWDSIKTGVATKGAQLVNWMRGLPGRMVSALGALGSLLLEKGRNVVQGLWSGIQGMTGWIKSKLIGWAKSAIPGPIAKALGIHSPSRVTKEQGRWIALGLIDGLLGSAKQIKAAAARAAQMVTEGLQPGKKRSTALGKISAGSKKLLALANREAKVATQLKAAQKRLTSQIEARDKLAADVRKGVLDSGNITSMDGPATADTIINTLSSRVAQAQLFAKQLDALRKKGVRSDLIAQIASAGVEQGAASAAVLAGASKQQIGQINSQQAALVKAAGSAGKTAGDAMYGAGIQAAQGLIRGLQKEQKSIEKQMLTIAKGMQKAIRQALGIKSPSRVMAALGRYIPQGLVKGIDGERAAVDRSMAALVDPSAVPAPTGSAAGSYGAAGGAVAPGHVVIEIKSTGARRDDLLLEELRHAIRVRGGDVQLVLAGKK</sequence>
<evidence type="ECO:0000256" key="3">
    <source>
        <dbReference type="SAM" id="Phobius"/>
    </source>
</evidence>
<dbReference type="PANTHER" id="PTHR37813:SF1">
    <property type="entry name" value="FELS-2 PROPHAGE PROTEIN"/>
    <property type="match status" value="1"/>
</dbReference>
<evidence type="ECO:0000256" key="1">
    <source>
        <dbReference type="ARBA" id="ARBA00022612"/>
    </source>
</evidence>
<feature type="domain" description="Phage tail tape measure protein" evidence="4">
    <location>
        <begin position="175"/>
        <end position="368"/>
    </location>
</feature>
<feature type="transmembrane region" description="Helical" evidence="3">
    <location>
        <begin position="451"/>
        <end position="473"/>
    </location>
</feature>